<keyword evidence="7" id="KW-0131">Cell cycle</keyword>
<sequence>MGTQLPLALTVGGMTFLLGVIWGGPFVEILRRLKIGKQIRIELQDSHGHKVGTPTMGGIMIIVPTVIIVLALSLARIVQDGQGASVFLPLAVLIGFSLLGLIDDWEGIQTSRGIHGEGLSGRIKFLAQLVLAGAAAVMLSLYQGGFALANQILIPLIPVSIPLSPVIFIPMTMFIIVGMSNAVNLTDGMDGLAGIICASAFAAYGVIAFLQGQIFVVQLCFILVGACFAFLWFNAHPAQLFMGDAGSLPLGATLGIVAVMTGQWALLPIVAIVPVMETVSVMIQVASAKLTRRYLGQDIRPFRRTPLHHHFELVGWSETQVVQRFWLVGILSAMIGVALALI</sequence>
<evidence type="ECO:0000256" key="4">
    <source>
        <dbReference type="ARBA" id="ARBA00022692"/>
    </source>
</evidence>
<dbReference type="EC" id="2.7.8.13" evidence="7 8"/>
<keyword evidence="7" id="KW-0133">Cell shape</keyword>
<feature type="transmembrane region" description="Helical" evidence="7">
    <location>
        <begin position="6"/>
        <end position="30"/>
    </location>
</feature>
<feature type="binding site" evidence="9">
    <location>
        <position position="244"/>
    </location>
    <ligand>
        <name>Mg(2+)</name>
        <dbReference type="ChEBI" id="CHEBI:18420"/>
    </ligand>
</feature>
<feature type="transmembrane region" description="Helical" evidence="7">
    <location>
        <begin position="216"/>
        <end position="235"/>
    </location>
</feature>
<evidence type="ECO:0000256" key="5">
    <source>
        <dbReference type="ARBA" id="ARBA00022989"/>
    </source>
</evidence>
<dbReference type="GO" id="GO:0005886">
    <property type="term" value="C:plasma membrane"/>
    <property type="evidence" value="ECO:0007669"/>
    <property type="project" value="UniProtKB-SubCell"/>
</dbReference>
<dbReference type="InterPro" id="IPR018480">
    <property type="entry name" value="PNAcMuramoyl-5peptid_Trfase_CS"/>
</dbReference>
<dbReference type="UniPathway" id="UPA00219"/>
<feature type="transmembrane region" description="Helical" evidence="7">
    <location>
        <begin position="321"/>
        <end position="341"/>
    </location>
</feature>
<proteinExistence type="inferred from homology"/>
<feature type="transmembrane region" description="Helical" evidence="7">
    <location>
        <begin position="247"/>
        <end position="273"/>
    </location>
</feature>
<dbReference type="HAMAP" id="MF_00038">
    <property type="entry name" value="MraY"/>
    <property type="match status" value="1"/>
</dbReference>
<evidence type="ECO:0000256" key="6">
    <source>
        <dbReference type="ARBA" id="ARBA00023136"/>
    </source>
</evidence>
<feature type="binding site" evidence="9">
    <location>
        <position position="184"/>
    </location>
    <ligand>
        <name>Mg(2+)</name>
        <dbReference type="ChEBI" id="CHEBI:18420"/>
    </ligand>
</feature>
<dbReference type="Proteomes" id="UP000594468">
    <property type="component" value="Chromosome"/>
</dbReference>
<keyword evidence="7 9" id="KW-0479">Metal-binding</keyword>
<dbReference type="RefSeq" id="WP_195170000.1">
    <property type="nucleotide sequence ID" value="NZ_CP062983.1"/>
</dbReference>
<feature type="transmembrane region" description="Helical" evidence="7">
    <location>
        <begin position="51"/>
        <end position="78"/>
    </location>
</feature>
<keyword evidence="7" id="KW-0961">Cell wall biogenesis/degradation</keyword>
<comment type="function">
    <text evidence="7">Catalyzes the initial step of the lipid cycle reactions in the biosynthesis of the cell wall peptidoglycan: transfers peptidoglycan precursor phospho-MurNAc-pentapeptide from UDP-MurNAc-pentapeptide onto the lipid carrier undecaprenyl phosphate, yielding undecaprenyl-pyrophosphoryl-MurNAc-pentapeptide, known as lipid I.</text>
</comment>
<dbReference type="InterPro" id="IPR003524">
    <property type="entry name" value="PNAcMuramoyl-5peptid_Trfase"/>
</dbReference>
<keyword evidence="11" id="KW-1185">Reference proteome</keyword>
<dbReference type="EMBL" id="CP062983">
    <property type="protein sequence ID" value="QPC81930.1"/>
    <property type="molecule type" value="Genomic_DNA"/>
</dbReference>
<dbReference type="GO" id="GO:0008360">
    <property type="term" value="P:regulation of cell shape"/>
    <property type="evidence" value="ECO:0007669"/>
    <property type="project" value="UniProtKB-KW"/>
</dbReference>
<dbReference type="KEGG" id="pmet:G4Y79_19910"/>
<evidence type="ECO:0000256" key="2">
    <source>
        <dbReference type="ARBA" id="ARBA00005583"/>
    </source>
</evidence>
<protein>
    <recommendedName>
        <fullName evidence="7 8">Phospho-N-acetylmuramoyl-pentapeptide-transferase</fullName>
        <ecNumber evidence="7 8">2.7.8.13</ecNumber>
    </recommendedName>
    <alternativeName>
        <fullName evidence="7">UDP-MurNAc-pentapeptide phosphotransferase</fullName>
    </alternativeName>
</protein>
<dbReference type="NCBIfam" id="TIGR00445">
    <property type="entry name" value="mraY"/>
    <property type="match status" value="1"/>
</dbReference>
<reference evidence="10 11" key="1">
    <citation type="submission" date="2020-02" db="EMBL/GenBank/DDBJ databases">
        <authorList>
            <person name="Zheng R.K."/>
            <person name="Sun C.M."/>
        </authorList>
    </citation>
    <scope>NUCLEOTIDE SEQUENCE [LARGE SCALE GENOMIC DNA]</scope>
    <source>
        <strain evidence="11">rifampicinis</strain>
    </source>
</reference>
<dbReference type="GO" id="GO:0008963">
    <property type="term" value="F:phospho-N-acetylmuramoyl-pentapeptide-transferase activity"/>
    <property type="evidence" value="ECO:0007669"/>
    <property type="project" value="UniProtKB-UniRule"/>
</dbReference>
<feature type="transmembrane region" description="Helical" evidence="7">
    <location>
        <begin position="191"/>
        <end position="210"/>
    </location>
</feature>
<comment type="similarity">
    <text evidence="2 7">Belongs to the glycosyltransferase 4 family. MraY subfamily.</text>
</comment>
<dbReference type="PANTHER" id="PTHR22926:SF5">
    <property type="entry name" value="PHOSPHO-N-ACETYLMURAMOYL-PENTAPEPTIDE-TRANSFERASE HOMOLOG"/>
    <property type="match status" value="1"/>
</dbReference>
<evidence type="ECO:0000256" key="3">
    <source>
        <dbReference type="ARBA" id="ARBA00022679"/>
    </source>
</evidence>
<organism evidence="10 11">
    <name type="scientific">Phototrophicus methaneseepsis</name>
    <dbReference type="NCBI Taxonomy" id="2710758"/>
    <lineage>
        <taxon>Bacteria</taxon>
        <taxon>Bacillati</taxon>
        <taxon>Chloroflexota</taxon>
        <taxon>Candidatus Thermofontia</taxon>
        <taxon>Phototrophicales</taxon>
        <taxon>Phototrophicaceae</taxon>
        <taxon>Phototrophicus</taxon>
    </lineage>
</organism>
<dbReference type="GO" id="GO:0009252">
    <property type="term" value="P:peptidoglycan biosynthetic process"/>
    <property type="evidence" value="ECO:0007669"/>
    <property type="project" value="UniProtKB-UniRule"/>
</dbReference>
<dbReference type="CDD" id="cd06852">
    <property type="entry name" value="GT_MraY"/>
    <property type="match status" value="1"/>
</dbReference>
<dbReference type="AlphaFoldDB" id="A0A7S8ICV4"/>
<gene>
    <name evidence="7" type="primary">mraY</name>
    <name evidence="10" type="ORF">G4Y79_19910</name>
</gene>
<dbReference type="GO" id="GO:0071555">
    <property type="term" value="P:cell wall organization"/>
    <property type="evidence" value="ECO:0007669"/>
    <property type="project" value="UniProtKB-KW"/>
</dbReference>
<keyword evidence="5 7" id="KW-1133">Transmembrane helix</keyword>
<dbReference type="Pfam" id="PF00953">
    <property type="entry name" value="Glycos_transf_4"/>
    <property type="match status" value="1"/>
</dbReference>
<evidence type="ECO:0000256" key="7">
    <source>
        <dbReference type="HAMAP-Rule" id="MF_00038"/>
    </source>
</evidence>
<dbReference type="PROSITE" id="PS01348">
    <property type="entry name" value="MRAY_2"/>
    <property type="match status" value="1"/>
</dbReference>
<keyword evidence="6 7" id="KW-0472">Membrane</keyword>
<comment type="cofactor">
    <cofactor evidence="7 9">
        <name>Mg(2+)</name>
        <dbReference type="ChEBI" id="CHEBI:18420"/>
    </cofactor>
</comment>
<dbReference type="GO" id="GO:0046872">
    <property type="term" value="F:metal ion binding"/>
    <property type="evidence" value="ECO:0007669"/>
    <property type="project" value="UniProtKB-KW"/>
</dbReference>
<comment type="subcellular location">
    <subcellularLocation>
        <location evidence="7">Cell membrane</location>
        <topology evidence="7">Multi-pass membrane protein</topology>
    </subcellularLocation>
    <subcellularLocation>
        <location evidence="1">Membrane</location>
        <topology evidence="1">Multi-pass membrane protein</topology>
    </subcellularLocation>
</comment>
<name>A0A7S8ICV4_9CHLR</name>
<keyword evidence="7" id="KW-0132">Cell division</keyword>
<evidence type="ECO:0000256" key="8">
    <source>
        <dbReference type="NCBIfam" id="TIGR00445"/>
    </source>
</evidence>
<dbReference type="PANTHER" id="PTHR22926">
    <property type="entry name" value="PHOSPHO-N-ACETYLMURAMOYL-PENTAPEPTIDE-TRANSFERASE"/>
    <property type="match status" value="1"/>
</dbReference>
<comment type="pathway">
    <text evidence="7">Cell wall biogenesis; peptidoglycan biosynthesis.</text>
</comment>
<keyword evidence="7" id="KW-1003">Cell membrane</keyword>
<accession>A0A7S8ICV4</accession>
<dbReference type="InterPro" id="IPR000715">
    <property type="entry name" value="Glycosyl_transferase_4"/>
</dbReference>
<keyword evidence="4 7" id="KW-0812">Transmembrane</keyword>
<feature type="transmembrane region" description="Helical" evidence="7">
    <location>
        <begin position="123"/>
        <end position="142"/>
    </location>
</feature>
<feature type="transmembrane region" description="Helical" evidence="7">
    <location>
        <begin position="154"/>
        <end position="179"/>
    </location>
</feature>
<keyword evidence="7 9" id="KW-0460">Magnesium</keyword>
<evidence type="ECO:0000313" key="11">
    <source>
        <dbReference type="Proteomes" id="UP000594468"/>
    </source>
</evidence>
<comment type="catalytic activity">
    <reaction evidence="7">
        <text>UDP-N-acetyl-alpha-D-muramoyl-L-alanyl-gamma-D-glutamyl-meso-2,6-diaminopimeloyl-D-alanyl-D-alanine + di-trans,octa-cis-undecaprenyl phosphate = di-trans,octa-cis-undecaprenyl diphospho-N-acetyl-alpha-D-muramoyl-L-alanyl-D-glutamyl-meso-2,6-diaminopimeloyl-D-alanyl-D-alanine + UMP</text>
        <dbReference type="Rhea" id="RHEA:28386"/>
        <dbReference type="ChEBI" id="CHEBI:57865"/>
        <dbReference type="ChEBI" id="CHEBI:60392"/>
        <dbReference type="ChEBI" id="CHEBI:61386"/>
        <dbReference type="ChEBI" id="CHEBI:61387"/>
        <dbReference type="EC" id="2.7.8.13"/>
    </reaction>
</comment>
<keyword evidence="7" id="KW-0573">Peptidoglycan synthesis</keyword>
<dbReference type="PROSITE" id="PS01347">
    <property type="entry name" value="MRAY_1"/>
    <property type="match status" value="1"/>
</dbReference>
<evidence type="ECO:0000313" key="10">
    <source>
        <dbReference type="EMBL" id="QPC81930.1"/>
    </source>
</evidence>
<evidence type="ECO:0000256" key="1">
    <source>
        <dbReference type="ARBA" id="ARBA00004141"/>
    </source>
</evidence>
<dbReference type="GO" id="GO:0051301">
    <property type="term" value="P:cell division"/>
    <property type="evidence" value="ECO:0007669"/>
    <property type="project" value="UniProtKB-KW"/>
</dbReference>
<keyword evidence="3 7" id="KW-0808">Transferase</keyword>
<feature type="transmembrane region" description="Helical" evidence="7">
    <location>
        <begin position="84"/>
        <end position="102"/>
    </location>
</feature>
<evidence type="ECO:0000256" key="9">
    <source>
        <dbReference type="PIRSR" id="PIRSR600715-1"/>
    </source>
</evidence>